<dbReference type="CDD" id="cd01948">
    <property type="entry name" value="EAL"/>
    <property type="match status" value="1"/>
</dbReference>
<dbReference type="PANTHER" id="PTHR33121:SF79">
    <property type="entry name" value="CYCLIC DI-GMP PHOSPHODIESTERASE PDED-RELATED"/>
    <property type="match status" value="1"/>
</dbReference>
<gene>
    <name evidence="4" type="primary">cph2_8</name>
    <name evidence="4" type="ORF">BHE75_03586</name>
</gene>
<dbReference type="NCBIfam" id="TIGR00254">
    <property type="entry name" value="GGDEF"/>
    <property type="match status" value="1"/>
</dbReference>
<dbReference type="EMBL" id="MIPT01000001">
    <property type="protein sequence ID" value="OHT21576.1"/>
    <property type="molecule type" value="Genomic_DNA"/>
</dbReference>
<protein>
    <submittedName>
        <fullName evidence="4">Phytochrome-like protein cph2</fullName>
    </submittedName>
</protein>
<dbReference type="InterPro" id="IPR011006">
    <property type="entry name" value="CheY-like_superfamily"/>
</dbReference>
<evidence type="ECO:0000313" key="5">
    <source>
        <dbReference type="Proteomes" id="UP000179467"/>
    </source>
</evidence>
<keyword evidence="5" id="KW-1185">Reference proteome</keyword>
<dbReference type="SUPFAM" id="SSF52172">
    <property type="entry name" value="CheY-like"/>
    <property type="match status" value="1"/>
</dbReference>
<evidence type="ECO:0000259" key="3">
    <source>
        <dbReference type="PROSITE" id="PS50887"/>
    </source>
</evidence>
<accession>A0A1S1HJI3</accession>
<dbReference type="Gene3D" id="3.20.20.450">
    <property type="entry name" value="EAL domain"/>
    <property type="match status" value="1"/>
</dbReference>
<dbReference type="PROSITE" id="PS50883">
    <property type="entry name" value="EAL"/>
    <property type="match status" value="1"/>
</dbReference>
<evidence type="ECO:0000256" key="1">
    <source>
        <dbReference type="SAM" id="MobiDB-lite"/>
    </source>
</evidence>
<dbReference type="CDD" id="cd01949">
    <property type="entry name" value="GGDEF"/>
    <property type="match status" value="1"/>
</dbReference>
<proteinExistence type="predicted"/>
<dbReference type="SMART" id="SM00052">
    <property type="entry name" value="EAL"/>
    <property type="match status" value="1"/>
</dbReference>
<sequence length="581" mass="61202">MAAIPAIFLVSFRHRDEIGGMAERAGWRVVLAGRGEAADVERPFLSSAAQVAVVDARGALEEGLAAARLLADPVEANAGALLVLLSRGDVAALDSVHAAGATHYLASPFGEAEFAQMLRFADRHADRLARGRRDVAKADAAPERRRDRRSRDALTGLADRAALRRWVDRHCGAPAAARAGMAEGPACVLMLLAVTRFDAINAAFGNLAGDKVLQAVARRIERQLDPAMARRGCVARVAGAEFAVALAPPATVEDAERLAAELTDAIARPFAVDQHVVSLSSRIGIAAPDGTEEGDALIRRASLALAEARAGDGAARALDAVDEAQVARASRLEVDLRVALDRDEIGILFQPQVSVTTGAVVGIEALARWRHPELGALGAATLFATAERSDYLVQLSEHVQAKALRIAAGWGGARAGLRLAVNVTAADIARPGFVARFLALVDNAGFPRARLTVEVTESGLIDDLGHAAAMLGELRAAGLRVAIDDFGTGYSSLAYLKALPLDYLKIDQRLAQDITGSARDRVVVRGVIEMARSLGLAVIAEGVETEEQLALLAAEGCNIYQGYLCAPPLDETALAALVERE</sequence>
<comment type="caution">
    <text evidence="4">The sequence shown here is derived from an EMBL/GenBank/DDBJ whole genome shotgun (WGS) entry which is preliminary data.</text>
</comment>
<organism evidence="4 5">
    <name type="scientific">Edaphosphingomonas haloaromaticamans</name>
    <dbReference type="NCBI Taxonomy" id="653954"/>
    <lineage>
        <taxon>Bacteria</taxon>
        <taxon>Pseudomonadati</taxon>
        <taxon>Pseudomonadota</taxon>
        <taxon>Alphaproteobacteria</taxon>
        <taxon>Sphingomonadales</taxon>
        <taxon>Rhizorhabdaceae</taxon>
        <taxon>Edaphosphingomonas</taxon>
    </lineage>
</organism>
<dbReference type="PANTHER" id="PTHR33121">
    <property type="entry name" value="CYCLIC DI-GMP PHOSPHODIESTERASE PDEF"/>
    <property type="match status" value="1"/>
</dbReference>
<dbReference type="InterPro" id="IPR000160">
    <property type="entry name" value="GGDEF_dom"/>
</dbReference>
<dbReference type="InterPro" id="IPR043128">
    <property type="entry name" value="Rev_trsase/Diguanyl_cyclase"/>
</dbReference>
<dbReference type="PROSITE" id="PS50887">
    <property type="entry name" value="GGDEF"/>
    <property type="match status" value="1"/>
</dbReference>
<dbReference type="InterPro" id="IPR035919">
    <property type="entry name" value="EAL_sf"/>
</dbReference>
<evidence type="ECO:0000259" key="2">
    <source>
        <dbReference type="PROSITE" id="PS50883"/>
    </source>
</evidence>
<dbReference type="GO" id="GO:0071111">
    <property type="term" value="F:cyclic-guanylate-specific phosphodiesterase activity"/>
    <property type="evidence" value="ECO:0007669"/>
    <property type="project" value="InterPro"/>
</dbReference>
<dbReference type="Pfam" id="PF00563">
    <property type="entry name" value="EAL"/>
    <property type="match status" value="1"/>
</dbReference>
<dbReference type="Proteomes" id="UP000179467">
    <property type="component" value="Unassembled WGS sequence"/>
</dbReference>
<dbReference type="InterPro" id="IPR001633">
    <property type="entry name" value="EAL_dom"/>
</dbReference>
<dbReference type="AlphaFoldDB" id="A0A1S1HJI3"/>
<dbReference type="InterPro" id="IPR050706">
    <property type="entry name" value="Cyclic-di-GMP_PDE-like"/>
</dbReference>
<dbReference type="SUPFAM" id="SSF141868">
    <property type="entry name" value="EAL domain-like"/>
    <property type="match status" value="1"/>
</dbReference>
<dbReference type="SMART" id="SM00267">
    <property type="entry name" value="GGDEF"/>
    <property type="match status" value="1"/>
</dbReference>
<dbReference type="Gene3D" id="3.30.70.270">
    <property type="match status" value="1"/>
</dbReference>
<feature type="domain" description="GGDEF" evidence="3">
    <location>
        <begin position="185"/>
        <end position="320"/>
    </location>
</feature>
<evidence type="ECO:0000313" key="4">
    <source>
        <dbReference type="EMBL" id="OHT21576.1"/>
    </source>
</evidence>
<feature type="domain" description="EAL" evidence="2">
    <location>
        <begin position="329"/>
        <end position="581"/>
    </location>
</feature>
<dbReference type="SUPFAM" id="SSF55073">
    <property type="entry name" value="Nucleotide cyclase"/>
    <property type="match status" value="1"/>
</dbReference>
<name>A0A1S1HJI3_9SPHN</name>
<dbReference type="InterPro" id="IPR029787">
    <property type="entry name" value="Nucleotide_cyclase"/>
</dbReference>
<dbReference type="Pfam" id="PF00990">
    <property type="entry name" value="GGDEF"/>
    <property type="match status" value="1"/>
</dbReference>
<reference evidence="4 5" key="1">
    <citation type="submission" date="2016-09" db="EMBL/GenBank/DDBJ databases">
        <title>Metabolic pathway, cell adaptation mechanisms and a novel monoxygenase revealed through proteogenomic-transcription analysis of a Sphingomonas haloaromaticamans strain degrading the fungicide ortho-phenylphenol.</title>
        <authorList>
            <person name="Perruchon C."/>
            <person name="Papadopoulou E.S."/>
            <person name="Rousidou C."/>
            <person name="Vasileiadis S."/>
            <person name="Tanou G."/>
            <person name="Amoutzias G."/>
            <person name="Molassiotis A."/>
            <person name="Karpouzas D.G."/>
        </authorList>
    </citation>
    <scope>NUCLEOTIDE SEQUENCE [LARGE SCALE GENOMIC DNA]</scope>
    <source>
        <strain evidence="4 5">P3</strain>
    </source>
</reference>
<feature type="region of interest" description="Disordered" evidence="1">
    <location>
        <begin position="133"/>
        <end position="152"/>
    </location>
</feature>